<gene>
    <name evidence="1" type="ORF">PR002_g1998</name>
</gene>
<accession>A0A6A3NZL1</accession>
<organism evidence="1 2">
    <name type="scientific">Phytophthora rubi</name>
    <dbReference type="NCBI Taxonomy" id="129364"/>
    <lineage>
        <taxon>Eukaryota</taxon>
        <taxon>Sar</taxon>
        <taxon>Stramenopiles</taxon>
        <taxon>Oomycota</taxon>
        <taxon>Peronosporomycetes</taxon>
        <taxon>Peronosporales</taxon>
        <taxon>Peronosporaceae</taxon>
        <taxon>Phytophthora</taxon>
    </lineage>
</organism>
<evidence type="ECO:0000313" key="2">
    <source>
        <dbReference type="Proteomes" id="UP000435112"/>
    </source>
</evidence>
<proteinExistence type="predicted"/>
<reference evidence="1 2" key="1">
    <citation type="submission" date="2018-09" db="EMBL/GenBank/DDBJ databases">
        <title>Genomic investigation of the strawberry pathogen Phytophthora fragariae indicates pathogenicity is determined by transcriptional variation in three key races.</title>
        <authorList>
            <person name="Adams T.M."/>
            <person name="Armitage A.D."/>
            <person name="Sobczyk M.K."/>
            <person name="Bates H.J."/>
            <person name="Dunwell J.M."/>
            <person name="Nellist C.F."/>
            <person name="Harrison R.J."/>
        </authorList>
    </citation>
    <scope>NUCLEOTIDE SEQUENCE [LARGE SCALE GENOMIC DNA]</scope>
    <source>
        <strain evidence="1 2">SCRP324</strain>
    </source>
</reference>
<comment type="caution">
    <text evidence="1">The sequence shown here is derived from an EMBL/GenBank/DDBJ whole genome shotgun (WGS) entry which is preliminary data.</text>
</comment>
<dbReference type="Proteomes" id="UP000435112">
    <property type="component" value="Unassembled WGS sequence"/>
</dbReference>
<sequence length="85" mass="8651">MLNVSARRSSVVAISLADENPSETLVVGSSWLLDLLPEKLVAGGGTRPKLVVGDSSPEKLVVVGNSLETLIMAIVIPGELAAGAA</sequence>
<dbReference type="EMBL" id="QXFU01000063">
    <property type="protein sequence ID" value="KAE9045871.1"/>
    <property type="molecule type" value="Genomic_DNA"/>
</dbReference>
<name>A0A6A3NZL1_9STRA</name>
<evidence type="ECO:0000313" key="1">
    <source>
        <dbReference type="EMBL" id="KAE9045871.1"/>
    </source>
</evidence>
<dbReference type="AlphaFoldDB" id="A0A6A3NZL1"/>
<protein>
    <submittedName>
        <fullName evidence="1">Uncharacterized protein</fullName>
    </submittedName>
</protein>